<comment type="caution">
    <text evidence="1">The sequence shown here is derived from an EMBL/GenBank/DDBJ whole genome shotgun (WGS) entry which is preliminary data.</text>
</comment>
<dbReference type="EMBL" id="JASPKY010000218">
    <property type="protein sequence ID" value="KAK9719577.1"/>
    <property type="molecule type" value="Genomic_DNA"/>
</dbReference>
<organism evidence="1 2">
    <name type="scientific">Popillia japonica</name>
    <name type="common">Japanese beetle</name>
    <dbReference type="NCBI Taxonomy" id="7064"/>
    <lineage>
        <taxon>Eukaryota</taxon>
        <taxon>Metazoa</taxon>
        <taxon>Ecdysozoa</taxon>
        <taxon>Arthropoda</taxon>
        <taxon>Hexapoda</taxon>
        <taxon>Insecta</taxon>
        <taxon>Pterygota</taxon>
        <taxon>Neoptera</taxon>
        <taxon>Endopterygota</taxon>
        <taxon>Coleoptera</taxon>
        <taxon>Polyphaga</taxon>
        <taxon>Scarabaeiformia</taxon>
        <taxon>Scarabaeidae</taxon>
        <taxon>Rutelinae</taxon>
        <taxon>Popillia</taxon>
    </lineage>
</organism>
<dbReference type="Proteomes" id="UP001458880">
    <property type="component" value="Unassembled WGS sequence"/>
</dbReference>
<evidence type="ECO:0000313" key="1">
    <source>
        <dbReference type="EMBL" id="KAK9719577.1"/>
    </source>
</evidence>
<reference evidence="1 2" key="1">
    <citation type="journal article" date="2024" name="BMC Genomics">
        <title>De novo assembly and annotation of Popillia japonica's genome with initial clues to its potential as an invasive pest.</title>
        <authorList>
            <person name="Cucini C."/>
            <person name="Boschi S."/>
            <person name="Funari R."/>
            <person name="Cardaioli E."/>
            <person name="Iannotti N."/>
            <person name="Marturano G."/>
            <person name="Paoli F."/>
            <person name="Bruttini M."/>
            <person name="Carapelli A."/>
            <person name="Frati F."/>
            <person name="Nardi F."/>
        </authorList>
    </citation>
    <scope>NUCLEOTIDE SEQUENCE [LARGE SCALE GENOMIC DNA]</scope>
    <source>
        <strain evidence="1">DMR45628</strain>
    </source>
</reference>
<name>A0AAW1KKE7_POPJA</name>
<sequence length="69" mass="8408">MDYRWKRLILSEWESTNVFSQQNRKLSLYNMFSAWKAARIYNVNDISRSKELFNCHEKQVGTLARCHFF</sequence>
<keyword evidence="2" id="KW-1185">Reference proteome</keyword>
<evidence type="ECO:0000313" key="2">
    <source>
        <dbReference type="Proteomes" id="UP001458880"/>
    </source>
</evidence>
<proteinExistence type="predicted"/>
<protein>
    <submittedName>
        <fullName evidence="1">Uncharacterized protein</fullName>
    </submittedName>
</protein>
<accession>A0AAW1KKE7</accession>
<gene>
    <name evidence="1" type="ORF">QE152_g22564</name>
</gene>
<dbReference type="AlphaFoldDB" id="A0AAW1KKE7"/>